<dbReference type="PANTHER" id="PTHR15315">
    <property type="entry name" value="RING FINGER PROTEIN 41, 151"/>
    <property type="match status" value="1"/>
</dbReference>
<dbReference type="PROSITE" id="PS00518">
    <property type="entry name" value="ZF_RING_1"/>
    <property type="match status" value="1"/>
</dbReference>
<keyword evidence="1" id="KW-0479">Metal-binding</keyword>
<dbReference type="SUPFAM" id="SSF57850">
    <property type="entry name" value="RING/U-box"/>
    <property type="match status" value="1"/>
</dbReference>
<proteinExistence type="predicted"/>
<accession>A0AAP0AVT1</accession>
<dbReference type="Gene3D" id="3.30.40.10">
    <property type="entry name" value="Zinc/RING finger domain, C3HC4 (zinc finger)"/>
    <property type="match status" value="1"/>
</dbReference>
<dbReference type="GO" id="GO:0016567">
    <property type="term" value="P:protein ubiquitination"/>
    <property type="evidence" value="ECO:0007669"/>
    <property type="project" value="TreeGrafter"/>
</dbReference>
<comment type="caution">
    <text evidence="6">The sequence shown here is derived from an EMBL/GenBank/DDBJ whole genome shotgun (WGS) entry which is preliminary data.</text>
</comment>
<dbReference type="PANTHER" id="PTHR15315:SF102">
    <property type="entry name" value="RING-TYPE DOMAIN-CONTAINING PROTEIN"/>
    <property type="match status" value="1"/>
</dbReference>
<dbReference type="SMART" id="SM00184">
    <property type="entry name" value="RING"/>
    <property type="match status" value="1"/>
</dbReference>
<dbReference type="Proteomes" id="UP001418222">
    <property type="component" value="Unassembled WGS sequence"/>
</dbReference>
<evidence type="ECO:0000313" key="6">
    <source>
        <dbReference type="EMBL" id="KAK8916645.1"/>
    </source>
</evidence>
<evidence type="ECO:0000313" key="7">
    <source>
        <dbReference type="Proteomes" id="UP001418222"/>
    </source>
</evidence>
<evidence type="ECO:0000256" key="2">
    <source>
        <dbReference type="ARBA" id="ARBA00022771"/>
    </source>
</evidence>
<dbReference type="GO" id="GO:0061630">
    <property type="term" value="F:ubiquitin protein ligase activity"/>
    <property type="evidence" value="ECO:0007669"/>
    <property type="project" value="TreeGrafter"/>
</dbReference>
<dbReference type="AlphaFoldDB" id="A0AAP0AVT1"/>
<feature type="domain" description="RING-type" evidence="5">
    <location>
        <begin position="182"/>
        <end position="220"/>
    </location>
</feature>
<dbReference type="GO" id="GO:0008270">
    <property type="term" value="F:zinc ion binding"/>
    <property type="evidence" value="ECO:0007669"/>
    <property type="project" value="UniProtKB-KW"/>
</dbReference>
<evidence type="ECO:0000256" key="3">
    <source>
        <dbReference type="ARBA" id="ARBA00022833"/>
    </source>
</evidence>
<gene>
    <name evidence="6" type="ORF">KSP39_PZI022889</name>
</gene>
<dbReference type="FunFam" id="3.30.40.10:FF:000660">
    <property type="entry name" value="RING/U-box superfamily protein"/>
    <property type="match status" value="1"/>
</dbReference>
<organism evidence="6 7">
    <name type="scientific">Platanthera zijinensis</name>
    <dbReference type="NCBI Taxonomy" id="2320716"/>
    <lineage>
        <taxon>Eukaryota</taxon>
        <taxon>Viridiplantae</taxon>
        <taxon>Streptophyta</taxon>
        <taxon>Embryophyta</taxon>
        <taxon>Tracheophyta</taxon>
        <taxon>Spermatophyta</taxon>
        <taxon>Magnoliopsida</taxon>
        <taxon>Liliopsida</taxon>
        <taxon>Asparagales</taxon>
        <taxon>Orchidaceae</taxon>
        <taxon>Orchidoideae</taxon>
        <taxon>Orchideae</taxon>
        <taxon>Orchidinae</taxon>
        <taxon>Platanthera</taxon>
    </lineage>
</organism>
<dbReference type="InterPro" id="IPR001841">
    <property type="entry name" value="Znf_RING"/>
</dbReference>
<evidence type="ECO:0000256" key="1">
    <source>
        <dbReference type="ARBA" id="ARBA00022723"/>
    </source>
</evidence>
<keyword evidence="3" id="KW-0862">Zinc</keyword>
<dbReference type="Pfam" id="PF13920">
    <property type="entry name" value="zf-C3HC4_3"/>
    <property type="match status" value="1"/>
</dbReference>
<reference evidence="6 7" key="1">
    <citation type="journal article" date="2022" name="Nat. Plants">
        <title>Genomes of leafy and leafless Platanthera orchids illuminate the evolution of mycoheterotrophy.</title>
        <authorList>
            <person name="Li M.H."/>
            <person name="Liu K.W."/>
            <person name="Li Z."/>
            <person name="Lu H.C."/>
            <person name="Ye Q.L."/>
            <person name="Zhang D."/>
            <person name="Wang J.Y."/>
            <person name="Li Y.F."/>
            <person name="Zhong Z.M."/>
            <person name="Liu X."/>
            <person name="Yu X."/>
            <person name="Liu D.K."/>
            <person name="Tu X.D."/>
            <person name="Liu B."/>
            <person name="Hao Y."/>
            <person name="Liao X.Y."/>
            <person name="Jiang Y.T."/>
            <person name="Sun W.H."/>
            <person name="Chen J."/>
            <person name="Chen Y.Q."/>
            <person name="Ai Y."/>
            <person name="Zhai J.W."/>
            <person name="Wu S.S."/>
            <person name="Zhou Z."/>
            <person name="Hsiao Y.Y."/>
            <person name="Wu W.L."/>
            <person name="Chen Y.Y."/>
            <person name="Lin Y.F."/>
            <person name="Hsu J.L."/>
            <person name="Li C.Y."/>
            <person name="Wang Z.W."/>
            <person name="Zhao X."/>
            <person name="Zhong W.Y."/>
            <person name="Ma X.K."/>
            <person name="Ma L."/>
            <person name="Huang J."/>
            <person name="Chen G.Z."/>
            <person name="Huang M.Z."/>
            <person name="Huang L."/>
            <person name="Peng D.H."/>
            <person name="Luo Y.B."/>
            <person name="Zou S.Q."/>
            <person name="Chen S.P."/>
            <person name="Lan S."/>
            <person name="Tsai W.C."/>
            <person name="Van de Peer Y."/>
            <person name="Liu Z.J."/>
        </authorList>
    </citation>
    <scope>NUCLEOTIDE SEQUENCE [LARGE SCALE GENOMIC DNA]</scope>
    <source>
        <strain evidence="6">Lor287</strain>
    </source>
</reference>
<name>A0AAP0AVT1_9ASPA</name>
<keyword evidence="7" id="KW-1185">Reference proteome</keyword>
<dbReference type="InterPro" id="IPR013083">
    <property type="entry name" value="Znf_RING/FYVE/PHD"/>
</dbReference>
<dbReference type="EMBL" id="JBBWWQ010000020">
    <property type="protein sequence ID" value="KAK8916645.1"/>
    <property type="molecule type" value="Genomic_DNA"/>
</dbReference>
<dbReference type="PROSITE" id="PS50089">
    <property type="entry name" value="ZF_RING_2"/>
    <property type="match status" value="1"/>
</dbReference>
<dbReference type="InterPro" id="IPR017907">
    <property type="entry name" value="Znf_RING_CS"/>
</dbReference>
<keyword evidence="2 4" id="KW-0863">Zinc-finger</keyword>
<evidence type="ECO:0000256" key="4">
    <source>
        <dbReference type="PROSITE-ProRule" id="PRU00175"/>
    </source>
</evidence>
<protein>
    <recommendedName>
        <fullName evidence="5">RING-type domain-containing protein</fullName>
    </recommendedName>
</protein>
<sequence>METGKARFTTLKLRESARAFEFRFCFPNILLPALFCAPMRNSFRNSMKSLLADIELANTLASEFQENGAFLQMKISYSPAAKFFLCLAKWTDCNLAGAVGLLRIMIYEVLFDGRGAKSTCIKKASIREFYSIIFPSLIQMRKGFNIVENNYRRASAVERYRKKAGDKRKQISEIDAEREEECGICMELNSKIVLPNCCHAMCLKCYNNWNSRHRSCPFCRESLLTVNPDDLWVYTDDSDVVDMVKVAKDDLQRLYLYINRLPSIGPSTNAVLNVDDSFDRTGSARKLILSAKHELV</sequence>
<evidence type="ECO:0000259" key="5">
    <source>
        <dbReference type="PROSITE" id="PS50089"/>
    </source>
</evidence>